<accession>A0A8S2ENL6</accession>
<dbReference type="EMBL" id="CAJNOK010017308">
    <property type="protein sequence ID" value="CAF1261630.1"/>
    <property type="molecule type" value="Genomic_DNA"/>
</dbReference>
<comment type="caution">
    <text evidence="2">The sequence shown here is derived from an EMBL/GenBank/DDBJ whole genome shotgun (WGS) entry which is preliminary data.</text>
</comment>
<proteinExistence type="predicted"/>
<evidence type="ECO:0000313" key="3">
    <source>
        <dbReference type="EMBL" id="CAF4068183.1"/>
    </source>
</evidence>
<dbReference type="Proteomes" id="UP000682733">
    <property type="component" value="Unassembled WGS sequence"/>
</dbReference>
<dbReference type="AlphaFoldDB" id="A0A8S2ENL6"/>
<dbReference type="Proteomes" id="UP000677228">
    <property type="component" value="Unassembled WGS sequence"/>
</dbReference>
<gene>
    <name evidence="2" type="ORF">OVA965_LOCUS26756</name>
    <name evidence="3" type="ORF">TMI583_LOCUS27497</name>
</gene>
<feature type="region of interest" description="Disordered" evidence="1">
    <location>
        <begin position="1"/>
        <end position="44"/>
    </location>
</feature>
<dbReference type="EMBL" id="CAJOBA010038863">
    <property type="protein sequence ID" value="CAF4068183.1"/>
    <property type="molecule type" value="Genomic_DNA"/>
</dbReference>
<evidence type="ECO:0000313" key="2">
    <source>
        <dbReference type="EMBL" id="CAF1261630.1"/>
    </source>
</evidence>
<reference evidence="2" key="1">
    <citation type="submission" date="2021-02" db="EMBL/GenBank/DDBJ databases">
        <authorList>
            <person name="Nowell W R."/>
        </authorList>
    </citation>
    <scope>NUCLEOTIDE SEQUENCE</scope>
</reference>
<protein>
    <submittedName>
        <fullName evidence="2">Uncharacterized protein</fullName>
    </submittedName>
</protein>
<organism evidence="2 4">
    <name type="scientific">Didymodactylos carnosus</name>
    <dbReference type="NCBI Taxonomy" id="1234261"/>
    <lineage>
        <taxon>Eukaryota</taxon>
        <taxon>Metazoa</taxon>
        <taxon>Spiralia</taxon>
        <taxon>Gnathifera</taxon>
        <taxon>Rotifera</taxon>
        <taxon>Eurotatoria</taxon>
        <taxon>Bdelloidea</taxon>
        <taxon>Philodinida</taxon>
        <taxon>Philodinidae</taxon>
        <taxon>Didymodactylos</taxon>
    </lineage>
</organism>
<evidence type="ECO:0000313" key="4">
    <source>
        <dbReference type="Proteomes" id="UP000677228"/>
    </source>
</evidence>
<name>A0A8S2ENL6_9BILA</name>
<sequence length="108" mass="12265">MSRVHVQPTHQPMPYYQSAPLQQRGYPEPPQYNHPQSQWMSIPRSMQPGVPAGLNYLTELDWLAFIQDFSLSEIAQMWVAPMSGRSSVGAQMSVAQTSVNRGITYNRK</sequence>
<evidence type="ECO:0000256" key="1">
    <source>
        <dbReference type="SAM" id="MobiDB-lite"/>
    </source>
</evidence>